<dbReference type="EMBL" id="CP034204">
    <property type="protein sequence ID" value="QBZ54180.1"/>
    <property type="molecule type" value="Genomic_DNA"/>
</dbReference>
<sequence length="606" mass="60609">MTNGGALTVDNVSIVIDLLARADAEVAAGELAHEVAVCVDDITLLVDATARKRVLLLLDLRLLVAFSVAKDVSVLVAHIAVLVNAATGQGLAIALSQATNNITAGGDDHSILADSKALELSKGALLGTLTLALSHNLGAADNVAALAEDVTLLVTHAADHALGVALNDATEDGATAVDDVAGLVDTLTSQDGTVNLGFGLGLWLGLGLPALCLTDNVSAAVKDVAVGVDLHAAELLDVALDDLADLLLVEDDHTLGVDGGVGEGLERAGLLGHGLKLVLGDRLGPTNDLTTVVPDGALLVGPLADELLLTGLGSLTELFLAGLGSLTELLLAGLGSLADLLLTGLSSLVERLLALLGGVIKLLLGTLLCLVELLAGLVELLLTGLGSLTKLFLAGLGSLAKLLLTGFSSLAKLLFSSLGGLAELLLAFTQLRVHLAGGLAGLASDQAGGLTDLASDLANFASALLGDIANFASALLGDIANLAGRLLSGLGDGLSGITKLAGDLAEGALVLVQGCERVVAAAVLGGLLNSLSAGLAHGLWLNLIEVVLVHVDTAVAIGLALGVDLAVDLAIDPAARVDGILGGQLLGRHLVVVISRQILLGLVSDL</sequence>
<name>A0A4P7N2S2_PYROR</name>
<proteinExistence type="predicted"/>
<protein>
    <submittedName>
        <fullName evidence="1">Uncharacterized protein</fullName>
    </submittedName>
</protein>
<gene>
    <name evidence="1" type="ORF">PoMZ_09874</name>
</gene>
<dbReference type="AlphaFoldDB" id="A0A4P7N2S2"/>
<dbReference type="Proteomes" id="UP000294847">
    <property type="component" value="Chromosome 1"/>
</dbReference>
<organism evidence="1 2">
    <name type="scientific">Pyricularia oryzae</name>
    <name type="common">Rice blast fungus</name>
    <name type="synonym">Magnaporthe oryzae</name>
    <dbReference type="NCBI Taxonomy" id="318829"/>
    <lineage>
        <taxon>Eukaryota</taxon>
        <taxon>Fungi</taxon>
        <taxon>Dikarya</taxon>
        <taxon>Ascomycota</taxon>
        <taxon>Pezizomycotina</taxon>
        <taxon>Sordariomycetes</taxon>
        <taxon>Sordariomycetidae</taxon>
        <taxon>Magnaporthales</taxon>
        <taxon>Pyriculariaceae</taxon>
        <taxon>Pyricularia</taxon>
    </lineage>
</organism>
<accession>A0A4P7N2S2</accession>
<evidence type="ECO:0000313" key="2">
    <source>
        <dbReference type="Proteomes" id="UP000294847"/>
    </source>
</evidence>
<evidence type="ECO:0000313" key="1">
    <source>
        <dbReference type="EMBL" id="QBZ54180.1"/>
    </source>
</evidence>
<reference evidence="1 2" key="1">
    <citation type="journal article" date="2019" name="Mol. Biol. Evol.">
        <title>Blast fungal genomes show frequent chromosomal changes, gene gains and losses, and effector gene turnover.</title>
        <authorList>
            <person name="Gomez Luciano L.B."/>
            <person name="Jason Tsai I."/>
            <person name="Chuma I."/>
            <person name="Tosa Y."/>
            <person name="Chen Y.H."/>
            <person name="Li J.Y."/>
            <person name="Li M.Y."/>
            <person name="Jade Lu M.Y."/>
            <person name="Nakayashiki H."/>
            <person name="Li W.H."/>
        </authorList>
    </citation>
    <scope>NUCLEOTIDE SEQUENCE [LARGE SCALE GENOMIC DNA]</scope>
    <source>
        <strain evidence="1">MZ5-1-6</strain>
    </source>
</reference>